<dbReference type="Proteomes" id="UP001169069">
    <property type="component" value="Unassembled WGS sequence"/>
</dbReference>
<evidence type="ECO:0000256" key="3">
    <source>
        <dbReference type="ARBA" id="ARBA00022932"/>
    </source>
</evidence>
<dbReference type="RefSeq" id="WP_289413460.1">
    <property type="nucleotide sequence ID" value="NZ_JAQIBD010000002.1"/>
</dbReference>
<dbReference type="InterPro" id="IPR001126">
    <property type="entry name" value="UmuC"/>
</dbReference>
<dbReference type="InterPro" id="IPR043502">
    <property type="entry name" value="DNA/RNA_pol_sf"/>
</dbReference>
<dbReference type="InterPro" id="IPR050116">
    <property type="entry name" value="DNA_polymerase-Y"/>
</dbReference>
<dbReference type="PROSITE" id="PS50173">
    <property type="entry name" value="UMUC"/>
    <property type="match status" value="1"/>
</dbReference>
<dbReference type="Gene3D" id="3.40.1170.60">
    <property type="match status" value="2"/>
</dbReference>
<dbReference type="Gene3D" id="3.30.70.270">
    <property type="match status" value="1"/>
</dbReference>
<dbReference type="Gene3D" id="1.10.150.20">
    <property type="entry name" value="5' to 3' exonuclease, C-terminal subdomain"/>
    <property type="match status" value="1"/>
</dbReference>
<gene>
    <name evidence="5" type="ORF">PGH07_06065</name>
</gene>
<feature type="domain" description="UmuC" evidence="4">
    <location>
        <begin position="2"/>
        <end position="225"/>
    </location>
</feature>
<dbReference type="InterPro" id="IPR024728">
    <property type="entry name" value="PolY_HhH_motif"/>
</dbReference>
<reference evidence="5" key="1">
    <citation type="submission" date="2023-01" db="EMBL/GenBank/DDBJ databases">
        <title>Sulfurovum sp. zt1-1 genome assembly.</title>
        <authorList>
            <person name="Wang J."/>
        </authorList>
    </citation>
    <scope>NUCLEOTIDE SEQUENCE</scope>
    <source>
        <strain evidence="5">Zt1-1</strain>
    </source>
</reference>
<dbReference type="Pfam" id="PF00817">
    <property type="entry name" value="IMS"/>
    <property type="match status" value="1"/>
</dbReference>
<dbReference type="PANTHER" id="PTHR11076:SF33">
    <property type="entry name" value="DNA POLYMERASE KAPPA"/>
    <property type="match status" value="1"/>
</dbReference>
<dbReference type="PANTHER" id="PTHR11076">
    <property type="entry name" value="DNA REPAIR POLYMERASE UMUC / TRANSFERASE FAMILY MEMBER"/>
    <property type="match status" value="1"/>
</dbReference>
<dbReference type="InterPro" id="IPR043128">
    <property type="entry name" value="Rev_trsase/Diguanyl_cyclase"/>
</dbReference>
<dbReference type="InterPro" id="IPR036775">
    <property type="entry name" value="DNA_pol_Y-fam_lit_finger_sf"/>
</dbReference>
<dbReference type="InterPro" id="IPR022880">
    <property type="entry name" value="DNApol_IV"/>
</dbReference>
<comment type="similarity">
    <text evidence="1">Belongs to the DNA polymerase type-Y family.</text>
</comment>
<dbReference type="SUPFAM" id="SSF56672">
    <property type="entry name" value="DNA/RNA polymerases"/>
    <property type="match status" value="1"/>
</dbReference>
<keyword evidence="6" id="KW-1185">Reference proteome</keyword>
<keyword evidence="3" id="KW-0239">DNA-directed DNA polymerase</keyword>
<evidence type="ECO:0000313" key="6">
    <source>
        <dbReference type="Proteomes" id="UP001169069"/>
    </source>
</evidence>
<dbReference type="Pfam" id="PF11799">
    <property type="entry name" value="IMS_C"/>
    <property type="match status" value="1"/>
</dbReference>
<comment type="caution">
    <text evidence="5">The sequence shown here is derived from an EMBL/GenBank/DDBJ whole genome shotgun (WGS) entry which is preliminary data.</text>
</comment>
<evidence type="ECO:0000313" key="5">
    <source>
        <dbReference type="EMBL" id="MDM5271734.1"/>
    </source>
</evidence>
<evidence type="ECO:0000256" key="1">
    <source>
        <dbReference type="ARBA" id="ARBA00010945"/>
    </source>
</evidence>
<evidence type="ECO:0000259" key="4">
    <source>
        <dbReference type="PROSITE" id="PS50173"/>
    </source>
</evidence>
<name>A0ABT7QYY8_9BACT</name>
<dbReference type="SUPFAM" id="SSF100879">
    <property type="entry name" value="Lesion bypass DNA polymerase (Y-family), little finger domain"/>
    <property type="match status" value="1"/>
</dbReference>
<accession>A0ABT7QYY8</accession>
<organism evidence="5 6">
    <name type="scientific">Sulfurovum zhangzhouensis</name>
    <dbReference type="NCBI Taxonomy" id="3019067"/>
    <lineage>
        <taxon>Bacteria</taxon>
        <taxon>Pseudomonadati</taxon>
        <taxon>Campylobacterota</taxon>
        <taxon>Epsilonproteobacteria</taxon>
        <taxon>Campylobacterales</taxon>
        <taxon>Sulfurovaceae</taxon>
        <taxon>Sulfurovum</taxon>
    </lineage>
</organism>
<proteinExistence type="inferred from homology"/>
<dbReference type="CDD" id="cd03586">
    <property type="entry name" value="PolY_Pol_IV_kappa"/>
    <property type="match status" value="1"/>
</dbReference>
<keyword evidence="2" id="KW-0515">Mutator protein</keyword>
<sequence length="421" mass="47690">MMLHLDLDCFFAAAHRIDAPQLHGIPIAVGGRSNLSIFERKKERRYLSAIDGAFTSSILSSNAGKSFEEYFVDPDGKVRGIITTASYEARAYGVKTAMSVAEALRHCPHLKVIPPDYPLYHTLSHQLRVMLEREIPSIEQFSIDEFFGDVSGWVSDEEIEGFARMLKDKIYRELKLPISIGASRSKWIAKLATGFAKPHGIKVIYPNEVDEFIKDIPIAKFPGIGRGYQDRLSERGIRTLGEIKGRQALFYSWGKSGKQLYDRVCGIDEEGIAISHAKKSIGIGRTFDPQYHRDEIRRRVTILCRHLAFLVHKGGHVPTTYALKIRYEYGSKSKGFTNSNRLFSEQYCKEVMLELFDKIDIHPSHAIIQLNLTLSHFAEGRGVTMDMLHYSEDQKASKLTESMQKLREKFGIDIIKSGGEL</sequence>
<evidence type="ECO:0000256" key="2">
    <source>
        <dbReference type="ARBA" id="ARBA00022457"/>
    </source>
</evidence>
<keyword evidence="3" id="KW-0548">Nucleotidyltransferase</keyword>
<keyword evidence="3" id="KW-0808">Transferase</keyword>
<protein>
    <submittedName>
        <fullName evidence="5">DNA polymerase IV</fullName>
    </submittedName>
</protein>
<dbReference type="InterPro" id="IPR017961">
    <property type="entry name" value="DNA_pol_Y-fam_little_finger"/>
</dbReference>
<dbReference type="EMBL" id="JAQIBD010000002">
    <property type="protein sequence ID" value="MDM5271734.1"/>
    <property type="molecule type" value="Genomic_DNA"/>
</dbReference>
<dbReference type="Pfam" id="PF11798">
    <property type="entry name" value="IMS_HHH"/>
    <property type="match status" value="1"/>
</dbReference>